<keyword evidence="2" id="KW-1185">Reference proteome</keyword>
<accession>A0A562JKC4</accession>
<evidence type="ECO:0000313" key="2">
    <source>
        <dbReference type="Proteomes" id="UP000315343"/>
    </source>
</evidence>
<evidence type="ECO:0000313" key="1">
    <source>
        <dbReference type="EMBL" id="TWH83697.1"/>
    </source>
</evidence>
<gene>
    <name evidence="1" type="ORF">LY60_00309</name>
</gene>
<dbReference type="EMBL" id="VLKH01000001">
    <property type="protein sequence ID" value="TWH83697.1"/>
    <property type="molecule type" value="Genomic_DNA"/>
</dbReference>
<dbReference type="Proteomes" id="UP000315343">
    <property type="component" value="Unassembled WGS sequence"/>
</dbReference>
<protein>
    <submittedName>
        <fullName evidence="1">Uncharacterized protein</fullName>
    </submittedName>
</protein>
<name>A0A562JKC4_9FIRM</name>
<comment type="caution">
    <text evidence="1">The sequence shown here is derived from an EMBL/GenBank/DDBJ whole genome shotgun (WGS) entry which is preliminary data.</text>
</comment>
<organism evidence="1 2">
    <name type="scientific">Sedimentibacter saalensis</name>
    <dbReference type="NCBI Taxonomy" id="130788"/>
    <lineage>
        <taxon>Bacteria</taxon>
        <taxon>Bacillati</taxon>
        <taxon>Bacillota</taxon>
        <taxon>Tissierellia</taxon>
        <taxon>Sedimentibacter</taxon>
    </lineage>
</organism>
<dbReference type="AlphaFoldDB" id="A0A562JKC4"/>
<sequence length="53" mass="6067">MSKLNLNKKLKGHDLISDIIGKPDINNDDGNCLSTFYYSHAGGYKIRPYNFYI</sequence>
<reference evidence="1 2" key="1">
    <citation type="submission" date="2019-07" db="EMBL/GenBank/DDBJ databases">
        <title>Genomic Encyclopedia of Type Strains, Phase I: the one thousand microbial genomes (KMG-I) project.</title>
        <authorList>
            <person name="Kyrpides N."/>
        </authorList>
    </citation>
    <scope>NUCLEOTIDE SEQUENCE [LARGE SCALE GENOMIC DNA]</scope>
    <source>
        <strain evidence="1 2">DSM 13558</strain>
    </source>
</reference>
<proteinExistence type="predicted"/>